<dbReference type="SUPFAM" id="SSF51569">
    <property type="entry name" value="Aldolase"/>
    <property type="match status" value="1"/>
</dbReference>
<dbReference type="PROSITE" id="PS50991">
    <property type="entry name" value="PYR_CT"/>
    <property type="match status" value="1"/>
</dbReference>
<accession>A0A1H4WJK4</accession>
<evidence type="ECO:0000313" key="2">
    <source>
        <dbReference type="Proteomes" id="UP000183561"/>
    </source>
</evidence>
<dbReference type="GO" id="GO:0005737">
    <property type="term" value="C:cytoplasm"/>
    <property type="evidence" value="ECO:0007669"/>
    <property type="project" value="TreeGrafter"/>
</dbReference>
<sequence length="500" mass="55510">MSFLDSAPRNADGSKRKIDIVDQTLRDGPQSWWGMRLRKDMGLPMASELDRTGFHTIDLAGSSIFEVLVRHCKEDPWEQLISLSKSMPETTVRAGTRSNGIVTFGLTADSVMDLWVQRLSAHGVGSFWIYDGLFNIDKIGRLVKTVQAEGGQALPCILYADTPYHTDEYYAARTRELVATGADGIELEDAAGLLTPERTRSLIAAIKGAAGNLPVEVHFHSNNALAPLNYLEAVLAGADRVHTASRPLAAGVSLPSTENTVANLRYAGFDVDLDESRFAAVEQHLLRVAEYEDLPVGQPAEYSLFQYRHQLPGGMAGTFKAQLRDRGMEDRFEEVLDEMSRVREELGYPVMATPFSQLVGTQAVLNVVTGSRYSVVPDEVMIYSQGFYGKPVAPMDPNVYDTIMSSPKAKSYENWEPPQPSLGDLRKKFGESISDDELLLRLLVPENDIDVMRATPQRNRDFAPTSKQMKYIRELVETSVGAYLHIEAEDFSLTLEGDHR</sequence>
<dbReference type="Pfam" id="PF02436">
    <property type="entry name" value="PYC_OADA"/>
    <property type="match status" value="1"/>
</dbReference>
<dbReference type="PANTHER" id="PTHR43778">
    <property type="entry name" value="PYRUVATE CARBOXYLASE"/>
    <property type="match status" value="1"/>
</dbReference>
<name>A0A1H4WJK4_9NOCA</name>
<dbReference type="EMBL" id="FNSV01000005">
    <property type="protein sequence ID" value="SEC92928.1"/>
    <property type="molecule type" value="Genomic_DNA"/>
</dbReference>
<dbReference type="InterPro" id="IPR055268">
    <property type="entry name" value="PCB-like"/>
</dbReference>
<dbReference type="InterPro" id="IPR003379">
    <property type="entry name" value="Carboxylase_cons_dom"/>
</dbReference>
<dbReference type="RefSeq" id="WP_072946722.1">
    <property type="nucleotide sequence ID" value="NZ_CP070609.1"/>
</dbReference>
<protein>
    <submittedName>
        <fullName evidence="1">Oxaloacetate decarboxylase, alpha subunit</fullName>
    </submittedName>
</protein>
<dbReference type="OrthoDB" id="9760256at2"/>
<reference evidence="2" key="1">
    <citation type="submission" date="2016-10" db="EMBL/GenBank/DDBJ databases">
        <authorList>
            <person name="Varghese N."/>
            <person name="Submissions S."/>
        </authorList>
    </citation>
    <scope>NUCLEOTIDE SEQUENCE [LARGE SCALE GENOMIC DNA]</scope>
    <source>
        <strain evidence="2">DSM 44498</strain>
    </source>
</reference>
<dbReference type="GO" id="GO:0004736">
    <property type="term" value="F:pyruvate carboxylase activity"/>
    <property type="evidence" value="ECO:0007669"/>
    <property type="project" value="TreeGrafter"/>
</dbReference>
<dbReference type="Pfam" id="PF00682">
    <property type="entry name" value="HMGL-like"/>
    <property type="match status" value="1"/>
</dbReference>
<dbReference type="InterPro" id="IPR000891">
    <property type="entry name" value="PYR_CT"/>
</dbReference>
<dbReference type="AlphaFoldDB" id="A0A1H4WJK4"/>
<dbReference type="Gene3D" id="3.20.20.70">
    <property type="entry name" value="Aldolase class I"/>
    <property type="match status" value="1"/>
</dbReference>
<keyword evidence="2" id="KW-1185">Reference proteome</keyword>
<organism evidence="1 2">
    <name type="scientific">Rhodococcus koreensis</name>
    <dbReference type="NCBI Taxonomy" id="99653"/>
    <lineage>
        <taxon>Bacteria</taxon>
        <taxon>Bacillati</taxon>
        <taxon>Actinomycetota</taxon>
        <taxon>Actinomycetes</taxon>
        <taxon>Mycobacteriales</taxon>
        <taxon>Nocardiaceae</taxon>
        <taxon>Rhodococcus</taxon>
    </lineage>
</organism>
<proteinExistence type="predicted"/>
<evidence type="ECO:0000313" key="1">
    <source>
        <dbReference type="EMBL" id="SEC92928.1"/>
    </source>
</evidence>
<dbReference type="SUPFAM" id="SSF89000">
    <property type="entry name" value="post-HMGL domain-like"/>
    <property type="match status" value="1"/>
</dbReference>
<dbReference type="PANTHER" id="PTHR43778:SF2">
    <property type="entry name" value="PYRUVATE CARBOXYLASE, MITOCHONDRIAL"/>
    <property type="match status" value="1"/>
</dbReference>
<dbReference type="GO" id="GO:0006094">
    <property type="term" value="P:gluconeogenesis"/>
    <property type="evidence" value="ECO:0007669"/>
    <property type="project" value="TreeGrafter"/>
</dbReference>
<gene>
    <name evidence="1" type="ORF">SAMN04490239_6023</name>
</gene>
<dbReference type="InterPro" id="IPR013785">
    <property type="entry name" value="Aldolase_TIM"/>
</dbReference>
<dbReference type="Proteomes" id="UP000183561">
    <property type="component" value="Unassembled WGS sequence"/>
</dbReference>